<comment type="similarity">
    <text evidence="3">Belongs to the glycosyltransferase 31 family. Beta3-Gal-T subfamily.</text>
</comment>
<dbReference type="PeptideAtlas" id="O01878"/>
<dbReference type="PaxDb" id="6239-ZC250.2"/>
<dbReference type="Reactome" id="R-CEL-5173214">
    <property type="pathway name" value="O-glycosylation of TSR domain-containing proteins"/>
</dbReference>
<dbReference type="UCSC" id="ZC250.2">
    <property type="organism name" value="c. elegans"/>
</dbReference>
<keyword evidence="8" id="KW-0547">Nucleotide-binding</keyword>
<proteinExistence type="evidence at protein level"/>
<evidence type="ECO:0000313" key="16">
    <source>
        <dbReference type="WormBase" id="ZC250.2"/>
    </source>
</evidence>
<dbReference type="GeneID" id="178968"/>
<dbReference type="GO" id="GO:0016263">
    <property type="term" value="F:glycoprotein-N-acetylgalactosamine 3-beta-galactosyltransferase activity"/>
    <property type="evidence" value="ECO:0007669"/>
    <property type="project" value="UniProtKB-EC"/>
</dbReference>
<evidence type="ECO:0000256" key="8">
    <source>
        <dbReference type="ARBA" id="ARBA00022741"/>
    </source>
</evidence>
<dbReference type="OMA" id="CATYPRF"/>
<dbReference type="OrthoDB" id="421979at2759"/>
<dbReference type="InParanoid" id="O01878"/>
<feature type="domain" description="Fringe-like glycosyltransferase" evidence="13">
    <location>
        <begin position="222"/>
        <end position="425"/>
    </location>
</feature>
<gene>
    <name evidence="14" type="ORF">CELE_ZC250.2</name>
    <name evidence="14 16" type="ORF">ZC250.2</name>
</gene>
<accession>G4SIR8</accession>
<dbReference type="Gene3D" id="3.90.550.50">
    <property type="match status" value="2"/>
</dbReference>
<keyword evidence="17" id="KW-1267">Proteomics identification</keyword>
<dbReference type="Proteomes" id="UP000001940">
    <property type="component" value="Chromosome V"/>
</dbReference>
<reference evidence="14 15" key="1">
    <citation type="journal article" date="1998" name="Science">
        <title>Genome sequence of the nematode C. elegans: a platform for investigating biology.</title>
        <authorList>
            <consortium name="The C. elegans sequencing consortium"/>
            <person name="Sulson J.E."/>
            <person name="Waterston R."/>
        </authorList>
    </citation>
    <scope>NUCLEOTIDE SEQUENCE [LARGE SCALE GENOMIC DNA]</scope>
    <source>
        <strain evidence="14 15">Bristol N2</strain>
    </source>
</reference>
<dbReference type="PANTHER" id="PTHR23033">
    <property type="entry name" value="BETA1,3-GALACTOSYLTRANSFERASE"/>
    <property type="match status" value="1"/>
</dbReference>
<dbReference type="SMR" id="O01878"/>
<dbReference type="eggNOG" id="KOG2246">
    <property type="taxonomic scope" value="Eukaryota"/>
</dbReference>
<dbReference type="Bgee" id="WBGene00022576">
    <property type="expression patterns" value="Expressed in pharyngeal muscle cell (C elegans) and 3 other cell types or tissues"/>
</dbReference>
<keyword evidence="10" id="KW-1133">Transmembrane helix</keyword>
<keyword evidence="12" id="KW-0732">Signal</keyword>
<evidence type="ECO:0000259" key="13">
    <source>
        <dbReference type="Pfam" id="PF02434"/>
    </source>
</evidence>
<comment type="pathway">
    <text evidence="2">Protein modification; protein glycosylation.</text>
</comment>
<organism evidence="14 15">
    <name type="scientific">Caenorhabditis elegans</name>
    <dbReference type="NCBI Taxonomy" id="6239"/>
    <lineage>
        <taxon>Eukaryota</taxon>
        <taxon>Metazoa</taxon>
        <taxon>Ecdysozoa</taxon>
        <taxon>Nematoda</taxon>
        <taxon>Chromadorea</taxon>
        <taxon>Rhabditida</taxon>
        <taxon>Rhabditina</taxon>
        <taxon>Rhabditomorpha</taxon>
        <taxon>Rhabditoidea</taxon>
        <taxon>Rhabditidae</taxon>
        <taxon>Peloderinae</taxon>
        <taxon>Caenorhabditis</taxon>
    </lineage>
</organism>
<dbReference type="STRING" id="6239.ZC250.2.1"/>
<evidence type="ECO:0000256" key="5">
    <source>
        <dbReference type="ARBA" id="ARBA00022676"/>
    </source>
</evidence>
<keyword evidence="15" id="KW-1185">Reference proteome</keyword>
<evidence type="ECO:0000256" key="11">
    <source>
        <dbReference type="ARBA" id="ARBA00023136"/>
    </source>
</evidence>
<dbReference type="GO" id="GO:0016020">
    <property type="term" value="C:membrane"/>
    <property type="evidence" value="ECO:0007669"/>
    <property type="project" value="UniProtKB-SubCell"/>
</dbReference>
<evidence type="ECO:0000256" key="10">
    <source>
        <dbReference type="ARBA" id="ARBA00022989"/>
    </source>
</evidence>
<dbReference type="PANTHER" id="PTHR23033:SF14">
    <property type="entry name" value="GLYCOPROTEIN-N-ACETYLGALACTOSAMINE 3-BETA-GALACTOSYLTRANSFERASE 1-RELATED"/>
    <property type="match status" value="1"/>
</dbReference>
<evidence type="ECO:0007829" key="17">
    <source>
        <dbReference type="PeptideAtlas" id="O01878"/>
    </source>
</evidence>
<dbReference type="HOGENOM" id="CLU_030081_1_0_1"/>
<evidence type="ECO:0000313" key="15">
    <source>
        <dbReference type="Proteomes" id="UP000001940"/>
    </source>
</evidence>
<name>O01878_CAEEL</name>
<dbReference type="SUPFAM" id="SSF53448">
    <property type="entry name" value="Nucleotide-diphospho-sugar transferases"/>
    <property type="match status" value="1"/>
</dbReference>
<dbReference type="AGR" id="WB:WBGene00022576"/>
<evidence type="ECO:0000256" key="6">
    <source>
        <dbReference type="ARBA" id="ARBA00022679"/>
    </source>
</evidence>
<evidence type="ECO:0000313" key="14">
    <source>
        <dbReference type="EMBL" id="CCD71249.1"/>
    </source>
</evidence>
<dbReference type="WormBase" id="ZC250.2">
    <property type="protein sequence ID" value="CE45504"/>
    <property type="gene ID" value="WBGene00022576"/>
</dbReference>
<evidence type="ECO:0000256" key="7">
    <source>
        <dbReference type="ARBA" id="ARBA00022692"/>
    </source>
</evidence>
<keyword evidence="11" id="KW-0472">Membrane</keyword>
<keyword evidence="6" id="KW-0808">Transferase</keyword>
<dbReference type="FunCoup" id="O01878">
    <property type="interactions" value="434"/>
</dbReference>
<sequence>MQLLIILSILLSLCDTENLTVLLVGSRYKLTEQRVMERRKQILADCEILKLSCSVFDALNDFSTESYPQGMWTIVPAIMKLPFISDWIIIAEDTSEINISNLPKFFESEPSSDMVFSGFALQDRDPTIIHHFGMNAPENFQYPLFSAGFILSKSVVEIIRKVDINDRWSGFAIDAKYEFAQFLHKWENLRLHHHPDYFCCGDTIDSCIVKCSIPFPKTSNSISDSEVHVMVKTFEGHHVNRLEVLKNTWASDVSRIEYCSDKEDPAIPTINLGVDNTDRGHCAKTWEIFRRFLGSSGNGAKWLVVADDDTLMNFKRLKQMLELYDSGDKIIIGERYGYGFSLNGDSGYDYPTGGSGMIFTRSAVESLLAQCPSCIANTDPDDMTIGICALTAGIPIVHESRLHQARPLDYAPEYIKYPISFHKFTDIDPISVYYEYLVELEEYNHKSEL</sequence>
<dbReference type="EC" id="2.4.1.122" evidence="4"/>
<feature type="signal peptide" evidence="12">
    <location>
        <begin position="1"/>
        <end position="16"/>
    </location>
</feature>
<accession>O01878</accession>
<dbReference type="CAZy" id="GT31">
    <property type="family name" value="Glycosyltransferase Family 31"/>
</dbReference>
<evidence type="ECO:0000256" key="12">
    <source>
        <dbReference type="SAM" id="SignalP"/>
    </source>
</evidence>
<dbReference type="GO" id="GO:0008375">
    <property type="term" value="F:acetylglucosaminyltransferase activity"/>
    <property type="evidence" value="ECO:0000318"/>
    <property type="project" value="GO_Central"/>
</dbReference>
<dbReference type="Pfam" id="PF02434">
    <property type="entry name" value="Fringe"/>
    <property type="match status" value="1"/>
</dbReference>
<evidence type="ECO:0000256" key="9">
    <source>
        <dbReference type="ARBA" id="ARBA00022968"/>
    </source>
</evidence>
<dbReference type="InterPro" id="IPR026050">
    <property type="entry name" value="C1GALT1/C1GALT1_chp1"/>
</dbReference>
<keyword evidence="5" id="KW-0328">Glycosyltransferase</keyword>
<keyword evidence="9" id="KW-0735">Signal-anchor</keyword>
<dbReference type="RefSeq" id="NP_504520.2">
    <property type="nucleotide sequence ID" value="NM_072119.2"/>
</dbReference>
<evidence type="ECO:0000256" key="1">
    <source>
        <dbReference type="ARBA" id="ARBA00004606"/>
    </source>
</evidence>
<dbReference type="EMBL" id="BX284605">
    <property type="protein sequence ID" value="CCD71249.1"/>
    <property type="molecule type" value="Genomic_DNA"/>
</dbReference>
<dbReference type="InterPro" id="IPR003378">
    <property type="entry name" value="Fringe-like_glycosylTrfase"/>
</dbReference>
<dbReference type="KEGG" id="cel:CELE_ZC250.2"/>
<comment type="subcellular location">
    <subcellularLocation>
        <location evidence="1">Membrane</location>
        <topology evidence="1">Single-pass type II membrane protein</topology>
    </subcellularLocation>
</comment>
<dbReference type="AlphaFoldDB" id="O01878"/>
<evidence type="ECO:0000256" key="3">
    <source>
        <dbReference type="ARBA" id="ARBA00006462"/>
    </source>
</evidence>
<dbReference type="FunFam" id="3.90.550.50:FF:000008">
    <property type="entry name" value="Beta-1,3-glucosyltransferase"/>
    <property type="match status" value="1"/>
</dbReference>
<dbReference type="GO" id="GO:0000166">
    <property type="term" value="F:nucleotide binding"/>
    <property type="evidence" value="ECO:0007669"/>
    <property type="project" value="UniProtKB-KW"/>
</dbReference>
<dbReference type="PhylomeDB" id="O01878"/>
<dbReference type="CTD" id="178968"/>
<feature type="chain" id="PRO_5004156797" description="N-acetylgalactosaminide beta-1,3-galactosyltransferase" evidence="12">
    <location>
        <begin position="17"/>
        <end position="449"/>
    </location>
</feature>
<evidence type="ECO:0000256" key="4">
    <source>
        <dbReference type="ARBA" id="ARBA00012557"/>
    </source>
</evidence>
<dbReference type="InterPro" id="IPR029044">
    <property type="entry name" value="Nucleotide-diphossugar_trans"/>
</dbReference>
<keyword evidence="7" id="KW-0812">Transmembrane</keyword>
<protein>
    <recommendedName>
        <fullName evidence="4">N-acetylgalactosaminide beta-1,3-galactosyltransferase</fullName>
        <ecNumber evidence="4">2.4.1.122</ecNumber>
    </recommendedName>
</protein>
<evidence type="ECO:0000256" key="2">
    <source>
        <dbReference type="ARBA" id="ARBA00004922"/>
    </source>
</evidence>